<reference evidence="1 2" key="1">
    <citation type="submission" date="2018-10" db="EMBL/GenBank/DDBJ databases">
        <title>Genomic Encyclopedia of Archaeal and Bacterial Type Strains, Phase II (KMG-II): from individual species to whole genera.</title>
        <authorList>
            <person name="Goeker M."/>
        </authorList>
    </citation>
    <scope>NUCLEOTIDE SEQUENCE [LARGE SCALE GENOMIC DNA]</scope>
    <source>
        <strain evidence="1 2">DSM 18602</strain>
    </source>
</reference>
<proteinExistence type="predicted"/>
<sequence length="193" mass="21197">MTNCGQLIQNMLYDCNNPVVGGTEAVVYLFNRSDIAAYVRDTNNPQIITDITLTQGATGYRYEGYNTSVKPKTTFIKKDYSARFDHMVDFVVFAKGSAVKTEIEKLGTNRVVAIIENIHKSGDSAFEIFGTDLGLELTTLKSDPNDANSEGAYEVNLTSPANFKEPHMPATLYKTSYATTKTALLALIKADEA</sequence>
<accession>A0A495J8W1</accession>
<protein>
    <submittedName>
        <fullName evidence="1">Uncharacterized protein</fullName>
    </submittedName>
</protein>
<name>A0A495J8W1_9SPHI</name>
<dbReference type="Proteomes" id="UP000268007">
    <property type="component" value="Unassembled WGS sequence"/>
</dbReference>
<dbReference type="RefSeq" id="WP_147425734.1">
    <property type="nucleotide sequence ID" value="NZ_RBKU01000001.1"/>
</dbReference>
<gene>
    <name evidence="1" type="ORF">BDD43_5161</name>
</gene>
<dbReference type="EMBL" id="RBKU01000001">
    <property type="protein sequence ID" value="RKR84908.1"/>
    <property type="molecule type" value="Genomic_DNA"/>
</dbReference>
<dbReference type="OrthoDB" id="793331at2"/>
<keyword evidence="2" id="KW-1185">Reference proteome</keyword>
<evidence type="ECO:0000313" key="2">
    <source>
        <dbReference type="Proteomes" id="UP000268007"/>
    </source>
</evidence>
<organism evidence="1 2">
    <name type="scientific">Mucilaginibacter gracilis</name>
    <dbReference type="NCBI Taxonomy" id="423350"/>
    <lineage>
        <taxon>Bacteria</taxon>
        <taxon>Pseudomonadati</taxon>
        <taxon>Bacteroidota</taxon>
        <taxon>Sphingobacteriia</taxon>
        <taxon>Sphingobacteriales</taxon>
        <taxon>Sphingobacteriaceae</taxon>
        <taxon>Mucilaginibacter</taxon>
    </lineage>
</organism>
<dbReference type="AlphaFoldDB" id="A0A495J8W1"/>
<comment type="caution">
    <text evidence="1">The sequence shown here is derived from an EMBL/GenBank/DDBJ whole genome shotgun (WGS) entry which is preliminary data.</text>
</comment>
<evidence type="ECO:0000313" key="1">
    <source>
        <dbReference type="EMBL" id="RKR84908.1"/>
    </source>
</evidence>